<accession>A0A915K797</accession>
<evidence type="ECO:0000313" key="2">
    <source>
        <dbReference type="Proteomes" id="UP000887565"/>
    </source>
</evidence>
<evidence type="ECO:0000256" key="1">
    <source>
        <dbReference type="SAM" id="Phobius"/>
    </source>
</evidence>
<organism evidence="2 3">
    <name type="scientific">Romanomermis culicivorax</name>
    <name type="common">Nematode worm</name>
    <dbReference type="NCBI Taxonomy" id="13658"/>
    <lineage>
        <taxon>Eukaryota</taxon>
        <taxon>Metazoa</taxon>
        <taxon>Ecdysozoa</taxon>
        <taxon>Nematoda</taxon>
        <taxon>Enoplea</taxon>
        <taxon>Dorylaimia</taxon>
        <taxon>Mermithida</taxon>
        <taxon>Mermithoidea</taxon>
        <taxon>Mermithidae</taxon>
        <taxon>Romanomermis</taxon>
    </lineage>
</organism>
<keyword evidence="2" id="KW-1185">Reference proteome</keyword>
<feature type="transmembrane region" description="Helical" evidence="1">
    <location>
        <begin position="91"/>
        <end position="114"/>
    </location>
</feature>
<keyword evidence="1" id="KW-0472">Membrane</keyword>
<sequence length="181" mass="20376">MPHATSLPPMAQMSVQSTTPAQPQLVIMTRPPHLPSEATRLPNHTQFRTIDSPPCITLETPCYLPRIDPSVEFFMLCTLHEMVLVKFFGRLAVHVTIAVHICLTNALLAFYQYFPDHYRTTYYEQQPPVSHDIATLILPWVAGLWAEELGVVDTMHTAHLALFLYEARGLDNPSSITPLLA</sequence>
<evidence type="ECO:0000313" key="3">
    <source>
        <dbReference type="WBParaSite" id="nRc.2.0.1.t34054-RA"/>
    </source>
</evidence>
<keyword evidence="1" id="KW-0812">Transmembrane</keyword>
<keyword evidence="1" id="KW-1133">Transmembrane helix</keyword>
<reference evidence="3" key="1">
    <citation type="submission" date="2022-11" db="UniProtKB">
        <authorList>
            <consortium name="WormBaseParasite"/>
        </authorList>
    </citation>
    <scope>IDENTIFICATION</scope>
</reference>
<dbReference type="AlphaFoldDB" id="A0A915K797"/>
<protein>
    <submittedName>
        <fullName evidence="3">Uncharacterized protein</fullName>
    </submittedName>
</protein>
<proteinExistence type="predicted"/>
<name>A0A915K797_ROMCU</name>
<dbReference type="Proteomes" id="UP000887565">
    <property type="component" value="Unplaced"/>
</dbReference>
<dbReference type="WBParaSite" id="nRc.2.0.1.t34054-RA">
    <property type="protein sequence ID" value="nRc.2.0.1.t34054-RA"/>
    <property type="gene ID" value="nRc.2.0.1.g34054"/>
</dbReference>